<dbReference type="PANTHER" id="PTHR48083">
    <property type="entry name" value="MEDIUM-CHAIN SPECIFIC ACYL-COA DEHYDROGENASE, MITOCHONDRIAL-RELATED"/>
    <property type="match status" value="1"/>
</dbReference>
<accession>A0ABY2XKK1</accession>
<dbReference type="InterPro" id="IPR006091">
    <property type="entry name" value="Acyl-CoA_Oxase/DH_mid-dom"/>
</dbReference>
<dbReference type="Gene3D" id="2.40.110.10">
    <property type="entry name" value="Butyryl-CoA Dehydrogenase, subunit A, domain 2"/>
    <property type="match status" value="1"/>
</dbReference>
<dbReference type="SUPFAM" id="SSF56645">
    <property type="entry name" value="Acyl-CoA dehydrogenase NM domain-like"/>
    <property type="match status" value="1"/>
</dbReference>
<dbReference type="InterPro" id="IPR050741">
    <property type="entry name" value="Acyl-CoA_dehydrogenase"/>
</dbReference>
<keyword evidence="1" id="KW-0560">Oxidoreductase</keyword>
<dbReference type="InterPro" id="IPR009100">
    <property type="entry name" value="AcylCoA_DH/oxidase_NM_dom_sf"/>
</dbReference>
<evidence type="ECO:0000256" key="1">
    <source>
        <dbReference type="ARBA" id="ARBA00023002"/>
    </source>
</evidence>
<evidence type="ECO:0000259" key="2">
    <source>
        <dbReference type="Pfam" id="PF02770"/>
    </source>
</evidence>
<dbReference type="EMBL" id="VCQT01000032">
    <property type="protein sequence ID" value="TMW12578.1"/>
    <property type="molecule type" value="Genomic_DNA"/>
</dbReference>
<reference evidence="3 4" key="1">
    <citation type="submission" date="2019-05" db="EMBL/GenBank/DDBJ databases">
        <title>Genome of Alcanivorax gelatiniphagus, an oil degrading marine bacteria.</title>
        <authorList>
            <person name="Kwon K.K."/>
        </authorList>
    </citation>
    <scope>NUCLEOTIDE SEQUENCE [LARGE SCALE GENOMIC DNA]</scope>
    <source>
        <strain evidence="3 4">MEBiC 08158</strain>
    </source>
</reference>
<dbReference type="PANTHER" id="PTHR48083:SF2">
    <property type="entry name" value="MEDIUM-CHAIN SPECIFIC ACYL-COA DEHYDROGENASE, MITOCHONDRIAL"/>
    <property type="match status" value="1"/>
</dbReference>
<evidence type="ECO:0000313" key="4">
    <source>
        <dbReference type="Proteomes" id="UP000739180"/>
    </source>
</evidence>
<proteinExistence type="predicted"/>
<sequence>MRGRRRLRRAGRVLSGCRDTLGALLRAPVTITPPADLAAWSRGWESLAGDQRDPVALALYGGFAADRVGWAFAAGYQAALRHLLANFGITPGPAVRLALCATEEGGNRPRDITTTLRADGDGWRLHGQKSWITLGPVCDELLVVARLDQPGDRPVLKVARVPAGADGVALRDKPALAFVPEIPHTAAVFEAVALPGDALLDGDGYDTVVKPFRAVEDTFIALAVQSWLLREARARHWPADFAEALTASLVTLAAVSEGPADDPVTHLALAGALARTQSLYARADGLWDGEGDASAERWRRDRPLFQVAGKARALRAQRAWEQL</sequence>
<organism evidence="3 4">
    <name type="scientific">Alloalcanivorax gelatiniphagus</name>
    <dbReference type="NCBI Taxonomy" id="1194167"/>
    <lineage>
        <taxon>Bacteria</taxon>
        <taxon>Pseudomonadati</taxon>
        <taxon>Pseudomonadota</taxon>
        <taxon>Gammaproteobacteria</taxon>
        <taxon>Oceanospirillales</taxon>
        <taxon>Alcanivoracaceae</taxon>
        <taxon>Alloalcanivorax</taxon>
    </lineage>
</organism>
<comment type="caution">
    <text evidence="3">The sequence shown here is derived from an EMBL/GenBank/DDBJ whole genome shotgun (WGS) entry which is preliminary data.</text>
</comment>
<protein>
    <submittedName>
        <fullName evidence="3">Acyl-CoA dehydrogenase family protein</fullName>
    </submittedName>
</protein>
<dbReference type="Proteomes" id="UP000739180">
    <property type="component" value="Unassembled WGS sequence"/>
</dbReference>
<dbReference type="InterPro" id="IPR046373">
    <property type="entry name" value="Acyl-CoA_Oxase/DH_mid-dom_sf"/>
</dbReference>
<evidence type="ECO:0000313" key="3">
    <source>
        <dbReference type="EMBL" id="TMW12578.1"/>
    </source>
</evidence>
<keyword evidence="4" id="KW-1185">Reference proteome</keyword>
<name>A0ABY2XKK1_9GAMM</name>
<feature type="domain" description="Acyl-CoA oxidase/dehydrogenase middle" evidence="2">
    <location>
        <begin position="99"/>
        <end position="191"/>
    </location>
</feature>
<dbReference type="Pfam" id="PF02770">
    <property type="entry name" value="Acyl-CoA_dh_M"/>
    <property type="match status" value="1"/>
</dbReference>
<gene>
    <name evidence="3" type="ORF">FGS76_10090</name>
</gene>